<name>A0A5N6Z248_9EURO</name>
<keyword evidence="1" id="KW-0472">Membrane</keyword>
<evidence type="ECO:0000313" key="2">
    <source>
        <dbReference type="EMBL" id="KAE8351046.1"/>
    </source>
</evidence>
<keyword evidence="1" id="KW-1133">Transmembrane helix</keyword>
<sequence>MTFNIQPYTPPEYFHFSSRARRISNSTWYSVSDRARSSGGCQHWAPSPVHLVSLYSLIPTLSLAFSFFFFFIEMEQVYIKRGDTVPYNNSTLWTTPELGS</sequence>
<evidence type="ECO:0000256" key="1">
    <source>
        <dbReference type="SAM" id="Phobius"/>
    </source>
</evidence>
<evidence type="ECO:0000313" key="3">
    <source>
        <dbReference type="Proteomes" id="UP000327118"/>
    </source>
</evidence>
<keyword evidence="1" id="KW-0812">Transmembrane</keyword>
<feature type="transmembrane region" description="Helical" evidence="1">
    <location>
        <begin position="52"/>
        <end position="72"/>
    </location>
</feature>
<protein>
    <submittedName>
        <fullName evidence="2">Uncharacterized protein</fullName>
    </submittedName>
</protein>
<gene>
    <name evidence="2" type="ORF">BDV28DRAFT_26600</name>
</gene>
<accession>A0A5N6Z248</accession>
<proteinExistence type="predicted"/>
<dbReference type="AlphaFoldDB" id="A0A5N6Z248"/>
<keyword evidence="3" id="KW-1185">Reference proteome</keyword>
<reference evidence="3" key="1">
    <citation type="submission" date="2019-04" db="EMBL/GenBank/DDBJ databases">
        <title>Friends and foes A comparative genomics studyof 23 Aspergillus species from section Flavi.</title>
        <authorList>
            <consortium name="DOE Joint Genome Institute"/>
            <person name="Kjaerbolling I."/>
            <person name="Vesth T."/>
            <person name="Frisvad J.C."/>
            <person name="Nybo J.L."/>
            <person name="Theobald S."/>
            <person name="Kildgaard S."/>
            <person name="Isbrandt T."/>
            <person name="Kuo A."/>
            <person name="Sato A."/>
            <person name="Lyhne E.K."/>
            <person name="Kogle M.E."/>
            <person name="Wiebenga A."/>
            <person name="Kun R.S."/>
            <person name="Lubbers R.J."/>
            <person name="Makela M.R."/>
            <person name="Barry K."/>
            <person name="Chovatia M."/>
            <person name="Clum A."/>
            <person name="Daum C."/>
            <person name="Haridas S."/>
            <person name="He G."/>
            <person name="LaButti K."/>
            <person name="Lipzen A."/>
            <person name="Mondo S."/>
            <person name="Riley R."/>
            <person name="Salamov A."/>
            <person name="Simmons B.A."/>
            <person name="Magnuson J.K."/>
            <person name="Henrissat B."/>
            <person name="Mortensen U.H."/>
            <person name="Larsen T.O."/>
            <person name="Devries R.P."/>
            <person name="Grigoriev I.V."/>
            <person name="Machida M."/>
            <person name="Baker S.E."/>
            <person name="Andersen M.R."/>
        </authorList>
    </citation>
    <scope>NUCLEOTIDE SEQUENCE [LARGE SCALE GENOMIC DNA]</scope>
    <source>
        <strain evidence="3">CBS 553.77</strain>
    </source>
</reference>
<organism evidence="2 3">
    <name type="scientific">Aspergillus coremiiformis</name>
    <dbReference type="NCBI Taxonomy" id="138285"/>
    <lineage>
        <taxon>Eukaryota</taxon>
        <taxon>Fungi</taxon>
        <taxon>Dikarya</taxon>
        <taxon>Ascomycota</taxon>
        <taxon>Pezizomycotina</taxon>
        <taxon>Eurotiomycetes</taxon>
        <taxon>Eurotiomycetidae</taxon>
        <taxon>Eurotiales</taxon>
        <taxon>Aspergillaceae</taxon>
        <taxon>Aspergillus</taxon>
        <taxon>Aspergillus subgen. Circumdati</taxon>
    </lineage>
</organism>
<dbReference type="EMBL" id="ML739190">
    <property type="protein sequence ID" value="KAE8351046.1"/>
    <property type="molecule type" value="Genomic_DNA"/>
</dbReference>
<dbReference type="Proteomes" id="UP000327118">
    <property type="component" value="Unassembled WGS sequence"/>
</dbReference>